<evidence type="ECO:0000256" key="1">
    <source>
        <dbReference type="SAM" id="Phobius"/>
    </source>
</evidence>
<dbReference type="AlphaFoldDB" id="A0AAV5VX98"/>
<dbReference type="Proteomes" id="UP001432322">
    <property type="component" value="Unassembled WGS sequence"/>
</dbReference>
<accession>A0AAV5VX98</accession>
<feature type="non-terminal residue" evidence="2">
    <location>
        <position position="1"/>
    </location>
</feature>
<keyword evidence="1" id="KW-0812">Transmembrane</keyword>
<keyword evidence="1" id="KW-0472">Membrane</keyword>
<evidence type="ECO:0000313" key="4">
    <source>
        <dbReference type="Proteomes" id="UP001432322"/>
    </source>
</evidence>
<comment type="caution">
    <text evidence="2">The sequence shown here is derived from an EMBL/GenBank/DDBJ whole genome shotgun (WGS) entry which is preliminary data.</text>
</comment>
<proteinExistence type="predicted"/>
<reference evidence="2" key="1">
    <citation type="submission" date="2023-10" db="EMBL/GenBank/DDBJ databases">
        <title>Genome assembly of Pristionchus species.</title>
        <authorList>
            <person name="Yoshida K."/>
            <person name="Sommer R.J."/>
        </authorList>
    </citation>
    <scope>NUCLEOTIDE SEQUENCE</scope>
    <source>
        <strain evidence="2">RS5133</strain>
    </source>
</reference>
<dbReference type="EMBL" id="BTSY01000004">
    <property type="protein sequence ID" value="GMT24240.1"/>
    <property type="molecule type" value="Genomic_DNA"/>
</dbReference>
<protein>
    <submittedName>
        <fullName evidence="2">Uncharacterized protein</fullName>
    </submittedName>
</protein>
<sequence>RGFDYFAACKHYLCFWTLFYCFCSCFSVSIAYISSSEGYLQIGISTADSPLSMKKRPLLLPPFEVVEQAVLHELGRVGAKWSTHESWKASTSSRCRNALGTQVIEVQYSRRSNQSSMLMVGRVFNTWPLLTLWL</sequence>
<feature type="transmembrane region" description="Helical" evidence="1">
    <location>
        <begin position="12"/>
        <end position="33"/>
    </location>
</feature>
<dbReference type="EMBL" id="BTSY01000004">
    <property type="protein sequence ID" value="GMT24229.1"/>
    <property type="molecule type" value="Genomic_DNA"/>
</dbReference>
<evidence type="ECO:0000313" key="3">
    <source>
        <dbReference type="EMBL" id="GMT24240.1"/>
    </source>
</evidence>
<keyword evidence="4" id="KW-1185">Reference proteome</keyword>
<organism evidence="2 4">
    <name type="scientific">Pristionchus fissidentatus</name>
    <dbReference type="NCBI Taxonomy" id="1538716"/>
    <lineage>
        <taxon>Eukaryota</taxon>
        <taxon>Metazoa</taxon>
        <taxon>Ecdysozoa</taxon>
        <taxon>Nematoda</taxon>
        <taxon>Chromadorea</taxon>
        <taxon>Rhabditida</taxon>
        <taxon>Rhabditina</taxon>
        <taxon>Diplogasteromorpha</taxon>
        <taxon>Diplogasteroidea</taxon>
        <taxon>Neodiplogasteridae</taxon>
        <taxon>Pristionchus</taxon>
    </lineage>
</organism>
<evidence type="ECO:0000313" key="2">
    <source>
        <dbReference type="EMBL" id="GMT24229.1"/>
    </source>
</evidence>
<gene>
    <name evidence="2" type="ORF">PFISCL1PPCAC_15526</name>
    <name evidence="3" type="ORF">PFISCL1PPCAC_15537</name>
</gene>
<name>A0AAV5VX98_9BILA</name>
<keyword evidence="1" id="KW-1133">Transmembrane helix</keyword>